<dbReference type="AlphaFoldDB" id="A0A1J1H6Z1"/>
<dbReference type="GO" id="GO:0016791">
    <property type="term" value="F:phosphatase activity"/>
    <property type="evidence" value="ECO:0007669"/>
    <property type="project" value="UniProtKB-ARBA"/>
</dbReference>
<sequence length="287" mass="32492">MFEIKDKNDKRVQRENIDEIKIIFTDLDGTLLNDENKISDLNLQSLIKAKNKGIKIVISSGRTILSVERIIGKYIKKSNLNLLPGIYLNGSTTFNSSGSLLIDAVIDNNLKMEINDFTKKLNISEYSVWYSSDRTYCFSMNDEIQRLSEIEGMTPEIISEEELKNLGVYKVAFCLNKNNLESILDLSKKKLLNKVNVVNTFKNYIELYHQNINKFEGIKKICNLYNISLNNALAIGDGENDIEMLNGLPYSVSVSNASDKVKRCAKYNGPSNNEDALAHVLHAFCDI</sequence>
<gene>
    <name evidence="1" type="primary">HAD1</name>
    <name evidence="1" type="ORF">PRELSG_0617200</name>
</gene>
<dbReference type="Gene3D" id="3.30.1240.10">
    <property type="match status" value="1"/>
</dbReference>
<dbReference type="PANTHER" id="PTHR10000:SF8">
    <property type="entry name" value="HAD SUPERFAMILY HYDROLASE-LIKE, TYPE 3"/>
    <property type="match status" value="1"/>
</dbReference>
<dbReference type="RefSeq" id="XP_028532205.1">
    <property type="nucleotide sequence ID" value="XM_028675636.1"/>
</dbReference>
<dbReference type="NCBIfam" id="TIGR00099">
    <property type="entry name" value="Cof-subfamily"/>
    <property type="match status" value="1"/>
</dbReference>
<dbReference type="PANTHER" id="PTHR10000">
    <property type="entry name" value="PHOSPHOSERINE PHOSPHATASE"/>
    <property type="match status" value="1"/>
</dbReference>
<proteinExistence type="predicted"/>
<dbReference type="Gene3D" id="3.40.50.1000">
    <property type="entry name" value="HAD superfamily/HAD-like"/>
    <property type="match status" value="1"/>
</dbReference>
<dbReference type="OMA" id="MPHLTYK"/>
<dbReference type="GO" id="GO:0000287">
    <property type="term" value="F:magnesium ion binding"/>
    <property type="evidence" value="ECO:0007669"/>
    <property type="project" value="TreeGrafter"/>
</dbReference>
<dbReference type="KEGG" id="prel:PRELSG_0617200"/>
<dbReference type="OrthoDB" id="27226at2759"/>
<protein>
    <submittedName>
        <fullName evidence="1">Haloacid dehalogenase-like hydrolase, putative</fullName>
    </submittedName>
</protein>
<dbReference type="VEuPathDB" id="PlasmoDB:PRELSG_0617200"/>
<dbReference type="InterPro" id="IPR006379">
    <property type="entry name" value="HAD-SF_hydro_IIB"/>
</dbReference>
<dbReference type="GeneID" id="39735298"/>
<name>A0A1J1H6Z1_PLARL</name>
<dbReference type="InterPro" id="IPR036412">
    <property type="entry name" value="HAD-like_sf"/>
</dbReference>
<dbReference type="NCBIfam" id="TIGR01484">
    <property type="entry name" value="HAD-SF-IIB"/>
    <property type="match status" value="1"/>
</dbReference>
<organism evidence="1 2">
    <name type="scientific">Plasmodium relictum</name>
    <dbReference type="NCBI Taxonomy" id="85471"/>
    <lineage>
        <taxon>Eukaryota</taxon>
        <taxon>Sar</taxon>
        <taxon>Alveolata</taxon>
        <taxon>Apicomplexa</taxon>
        <taxon>Aconoidasida</taxon>
        <taxon>Haemosporida</taxon>
        <taxon>Plasmodiidae</taxon>
        <taxon>Plasmodium</taxon>
        <taxon>Plasmodium (Haemamoeba)</taxon>
    </lineage>
</organism>
<dbReference type="InterPro" id="IPR023214">
    <property type="entry name" value="HAD_sf"/>
</dbReference>
<dbReference type="GO" id="GO:0005829">
    <property type="term" value="C:cytosol"/>
    <property type="evidence" value="ECO:0007669"/>
    <property type="project" value="TreeGrafter"/>
</dbReference>
<accession>A0A1J1H6Z1</accession>
<reference evidence="1 2" key="1">
    <citation type="submission" date="2015-04" db="EMBL/GenBank/DDBJ databases">
        <authorList>
            <consortium name="Pathogen Informatics"/>
        </authorList>
    </citation>
    <scope>NUCLEOTIDE SEQUENCE [LARGE SCALE GENOMIC DNA]</scope>
    <source>
        <strain evidence="1 2">SGS1</strain>
    </source>
</reference>
<dbReference type="Proteomes" id="UP000220158">
    <property type="component" value="Chromosome 6"/>
</dbReference>
<dbReference type="SFLD" id="SFLDS00003">
    <property type="entry name" value="Haloacid_Dehalogenase"/>
    <property type="match status" value="1"/>
</dbReference>
<dbReference type="SUPFAM" id="SSF56784">
    <property type="entry name" value="HAD-like"/>
    <property type="match status" value="1"/>
</dbReference>
<dbReference type="SFLD" id="SFLDG01140">
    <property type="entry name" value="C2.B:_Phosphomannomutase_and_P"/>
    <property type="match status" value="1"/>
</dbReference>
<evidence type="ECO:0000313" key="1">
    <source>
        <dbReference type="EMBL" id="CRG99197.1"/>
    </source>
</evidence>
<evidence type="ECO:0000313" key="2">
    <source>
        <dbReference type="Proteomes" id="UP000220158"/>
    </source>
</evidence>
<dbReference type="Pfam" id="PF08282">
    <property type="entry name" value="Hydrolase_3"/>
    <property type="match status" value="1"/>
</dbReference>
<keyword evidence="1" id="KW-0378">Hydrolase</keyword>
<dbReference type="InterPro" id="IPR000150">
    <property type="entry name" value="Cof"/>
</dbReference>
<dbReference type="PROSITE" id="PS01228">
    <property type="entry name" value="COF_1"/>
    <property type="match status" value="1"/>
</dbReference>
<dbReference type="EMBL" id="LN835301">
    <property type="protein sequence ID" value="CRG99197.1"/>
    <property type="molecule type" value="Genomic_DNA"/>
</dbReference>
<keyword evidence="2" id="KW-1185">Reference proteome</keyword>